<dbReference type="InterPro" id="IPR006073">
    <property type="entry name" value="GTP-bd"/>
</dbReference>
<dbReference type="NCBIfam" id="TIGR03598">
    <property type="entry name" value="GTPase_YsxC"/>
    <property type="match status" value="1"/>
</dbReference>
<evidence type="ECO:0000256" key="2">
    <source>
        <dbReference type="ARBA" id="ARBA00009638"/>
    </source>
</evidence>
<sequence length="216" mass="24459">MIIRKAVYLISSPSVDKCPKADRAEYAFIGRSNVGKSSLINMLCNNSKLAKTSAAPGKTQSINHFTVASSRSEKGAVSNWYLVDLPGYGYAKVAQQKRRSWGQMIENYLRKRDNLINLFVLIDSRHEPQEIDLEFVNSLGEWQIPFTLVFTKADKSKPGRVQANVKAFLDSMLQTWQFLPQSVITSATTKQGREELLQILDESNVRFQEHQRGDSE</sequence>
<gene>
    <name evidence="10" type="primary">engB</name>
    <name evidence="12" type="ORF">DXN05_22520</name>
</gene>
<evidence type="ECO:0000256" key="9">
    <source>
        <dbReference type="ARBA" id="ARBA00023306"/>
    </source>
</evidence>
<evidence type="ECO:0000313" key="12">
    <source>
        <dbReference type="EMBL" id="RFM25899.1"/>
    </source>
</evidence>
<dbReference type="Proteomes" id="UP000261284">
    <property type="component" value="Unassembled WGS sequence"/>
</dbReference>
<comment type="caution">
    <text evidence="12">The sequence shown here is derived from an EMBL/GenBank/DDBJ whole genome shotgun (WGS) entry which is preliminary data.</text>
</comment>
<dbReference type="HAMAP" id="MF_00321">
    <property type="entry name" value="GTPase_EngB"/>
    <property type="match status" value="1"/>
</dbReference>
<dbReference type="RefSeq" id="WP_116849564.1">
    <property type="nucleotide sequence ID" value="NZ_QTJU01000013.1"/>
</dbReference>
<comment type="function">
    <text evidence="10">Necessary for normal cell division and for the maintenance of normal septation.</text>
</comment>
<proteinExistence type="inferred from homology"/>
<evidence type="ECO:0000256" key="3">
    <source>
        <dbReference type="ARBA" id="ARBA00022618"/>
    </source>
</evidence>
<evidence type="ECO:0000259" key="11">
    <source>
        <dbReference type="PROSITE" id="PS51706"/>
    </source>
</evidence>
<dbReference type="GO" id="GO:0046872">
    <property type="term" value="F:metal ion binding"/>
    <property type="evidence" value="ECO:0007669"/>
    <property type="project" value="UniProtKB-KW"/>
</dbReference>
<dbReference type="GO" id="GO:0005525">
    <property type="term" value="F:GTP binding"/>
    <property type="evidence" value="ECO:0007669"/>
    <property type="project" value="UniProtKB-UniRule"/>
</dbReference>
<keyword evidence="6" id="KW-0460">Magnesium</keyword>
<reference evidence="12 13" key="1">
    <citation type="submission" date="2018-08" db="EMBL/GenBank/DDBJ databases">
        <title>Chitinophagaceae sp. K23C18032701, a novel bacterium isolated from forest soil.</title>
        <authorList>
            <person name="Wang C."/>
        </authorList>
    </citation>
    <scope>NUCLEOTIDE SEQUENCE [LARGE SCALE GENOMIC DNA]</scope>
    <source>
        <strain evidence="12 13">K23C18032701</strain>
    </source>
</reference>
<dbReference type="GO" id="GO:0000917">
    <property type="term" value="P:division septum assembly"/>
    <property type="evidence" value="ECO:0007669"/>
    <property type="project" value="UniProtKB-KW"/>
</dbReference>
<dbReference type="AlphaFoldDB" id="A0A3E1ND14"/>
<dbReference type="PANTHER" id="PTHR11649:SF13">
    <property type="entry name" value="ENGB-TYPE G DOMAIN-CONTAINING PROTEIN"/>
    <property type="match status" value="1"/>
</dbReference>
<dbReference type="PROSITE" id="PS51706">
    <property type="entry name" value="G_ENGB"/>
    <property type="match status" value="1"/>
</dbReference>
<dbReference type="InterPro" id="IPR027417">
    <property type="entry name" value="P-loop_NTPase"/>
</dbReference>
<evidence type="ECO:0000313" key="13">
    <source>
        <dbReference type="Proteomes" id="UP000261284"/>
    </source>
</evidence>
<evidence type="ECO:0000256" key="7">
    <source>
        <dbReference type="ARBA" id="ARBA00023134"/>
    </source>
</evidence>
<name>A0A3E1ND14_9BACT</name>
<organism evidence="12 13">
    <name type="scientific">Deminuibacter soli</name>
    <dbReference type="NCBI Taxonomy" id="2291815"/>
    <lineage>
        <taxon>Bacteria</taxon>
        <taxon>Pseudomonadati</taxon>
        <taxon>Bacteroidota</taxon>
        <taxon>Chitinophagia</taxon>
        <taxon>Chitinophagales</taxon>
        <taxon>Chitinophagaceae</taxon>
        <taxon>Deminuibacter</taxon>
    </lineage>
</organism>
<comment type="cofactor">
    <cofactor evidence="1">
        <name>Mg(2+)</name>
        <dbReference type="ChEBI" id="CHEBI:18420"/>
    </cofactor>
</comment>
<keyword evidence="4" id="KW-0479">Metal-binding</keyword>
<evidence type="ECO:0000256" key="8">
    <source>
        <dbReference type="ARBA" id="ARBA00023210"/>
    </source>
</evidence>
<evidence type="ECO:0000256" key="6">
    <source>
        <dbReference type="ARBA" id="ARBA00022842"/>
    </source>
</evidence>
<keyword evidence="8 10" id="KW-0717">Septation</keyword>
<dbReference type="CDD" id="cd01876">
    <property type="entry name" value="YihA_EngB"/>
    <property type="match status" value="1"/>
</dbReference>
<keyword evidence="7 10" id="KW-0342">GTP-binding</keyword>
<dbReference type="Pfam" id="PF01926">
    <property type="entry name" value="MMR_HSR1"/>
    <property type="match status" value="1"/>
</dbReference>
<keyword evidence="5 10" id="KW-0547">Nucleotide-binding</keyword>
<comment type="similarity">
    <text evidence="2 10">Belongs to the TRAFAC class TrmE-Era-EngA-EngB-Septin-like GTPase superfamily. EngB GTPase family.</text>
</comment>
<dbReference type="Gene3D" id="3.40.50.300">
    <property type="entry name" value="P-loop containing nucleotide triphosphate hydrolases"/>
    <property type="match status" value="1"/>
</dbReference>
<dbReference type="PANTHER" id="PTHR11649">
    <property type="entry name" value="MSS1/TRME-RELATED GTP-BINDING PROTEIN"/>
    <property type="match status" value="1"/>
</dbReference>
<protein>
    <recommendedName>
        <fullName evidence="10">Probable GTP-binding protein EngB</fullName>
    </recommendedName>
</protein>
<feature type="domain" description="EngB-type G" evidence="11">
    <location>
        <begin position="22"/>
        <end position="206"/>
    </location>
</feature>
<dbReference type="EMBL" id="QTJU01000013">
    <property type="protein sequence ID" value="RFM25899.1"/>
    <property type="molecule type" value="Genomic_DNA"/>
</dbReference>
<dbReference type="SUPFAM" id="SSF52540">
    <property type="entry name" value="P-loop containing nucleoside triphosphate hydrolases"/>
    <property type="match status" value="1"/>
</dbReference>
<evidence type="ECO:0000256" key="5">
    <source>
        <dbReference type="ARBA" id="ARBA00022741"/>
    </source>
</evidence>
<keyword evidence="9 10" id="KW-0131">Cell cycle</keyword>
<dbReference type="InterPro" id="IPR019987">
    <property type="entry name" value="GTP-bd_ribosome_bio_YsxC"/>
</dbReference>
<dbReference type="OrthoDB" id="9804921at2"/>
<evidence type="ECO:0000256" key="4">
    <source>
        <dbReference type="ARBA" id="ARBA00022723"/>
    </source>
</evidence>
<keyword evidence="13" id="KW-1185">Reference proteome</keyword>
<dbReference type="InterPro" id="IPR030393">
    <property type="entry name" value="G_ENGB_dom"/>
</dbReference>
<evidence type="ECO:0000256" key="1">
    <source>
        <dbReference type="ARBA" id="ARBA00001946"/>
    </source>
</evidence>
<keyword evidence="3 10" id="KW-0132">Cell division</keyword>
<evidence type="ECO:0000256" key="10">
    <source>
        <dbReference type="HAMAP-Rule" id="MF_00321"/>
    </source>
</evidence>
<accession>A0A3E1ND14</accession>